<sequence>MRLHSLCIHSAFTPRALRPHRNICKITSLFVNNFVYLNKIIKIFTKNTFSFRKQKNINISTKTNVFCKNGRPNRANSAIKRTQNPYICITYWLQ</sequence>
<dbReference type="AlphaFoldDB" id="A0A2N6RYJ2"/>
<comment type="caution">
    <text evidence="1">The sequence shown here is derived from an EMBL/GenBank/DDBJ whole genome shotgun (WGS) entry which is preliminary data.</text>
</comment>
<reference evidence="1 2" key="1">
    <citation type="submission" date="2017-09" db="EMBL/GenBank/DDBJ databases">
        <title>Bacterial strain isolated from the female urinary microbiota.</title>
        <authorList>
            <person name="Thomas-White K."/>
            <person name="Kumar N."/>
            <person name="Forster S."/>
            <person name="Putonti C."/>
            <person name="Lawley T."/>
            <person name="Wolfe A.J."/>
        </authorList>
    </citation>
    <scope>NUCLEOTIDE SEQUENCE [LARGE SCALE GENOMIC DNA]</scope>
    <source>
        <strain evidence="1 2">UMB1686</strain>
    </source>
</reference>
<evidence type="ECO:0000313" key="1">
    <source>
        <dbReference type="EMBL" id="PMC43175.1"/>
    </source>
</evidence>
<proteinExistence type="predicted"/>
<dbReference type="EMBL" id="PNGV01000001">
    <property type="protein sequence ID" value="PMC43175.1"/>
    <property type="molecule type" value="Genomic_DNA"/>
</dbReference>
<dbReference type="Proteomes" id="UP000235771">
    <property type="component" value="Unassembled WGS sequence"/>
</dbReference>
<evidence type="ECO:0000313" key="2">
    <source>
        <dbReference type="Proteomes" id="UP000235771"/>
    </source>
</evidence>
<organism evidence="1 2">
    <name type="scientific">Gardnerella greenwoodii</name>
    <dbReference type="NCBI Taxonomy" id="2914925"/>
    <lineage>
        <taxon>Bacteria</taxon>
        <taxon>Bacillati</taxon>
        <taxon>Actinomycetota</taxon>
        <taxon>Actinomycetes</taxon>
        <taxon>Bifidobacteriales</taxon>
        <taxon>Bifidobacteriaceae</taxon>
        <taxon>Gardnerella</taxon>
    </lineage>
</organism>
<gene>
    <name evidence="1" type="ORF">CJ216_03620</name>
</gene>
<accession>A0A2N6RYJ2</accession>
<protein>
    <submittedName>
        <fullName evidence="1">Uncharacterized protein</fullName>
    </submittedName>
</protein>
<name>A0A2N6RYJ2_9BIFI</name>
<keyword evidence="2" id="KW-1185">Reference proteome</keyword>